<protein>
    <submittedName>
        <fullName evidence="3">Uncharacterized protein</fullName>
    </submittedName>
</protein>
<dbReference type="Proteomes" id="UP001271007">
    <property type="component" value="Unassembled WGS sequence"/>
</dbReference>
<evidence type="ECO:0000256" key="1">
    <source>
        <dbReference type="SAM" id="Coils"/>
    </source>
</evidence>
<feature type="compositionally biased region" description="Polar residues" evidence="2">
    <location>
        <begin position="283"/>
        <end position="292"/>
    </location>
</feature>
<evidence type="ECO:0000256" key="2">
    <source>
        <dbReference type="SAM" id="MobiDB-lite"/>
    </source>
</evidence>
<sequence>MRGKNPVKTCADCRGFIVNPSSLRAEKRTIDKIVELESASRATPSPPTRTFSCPVGNSDVRAWAKSVPGGRQVPAYTIASTLYPSRWCWYYANEAKAKQKLSEPALILALRDRPDPNQQDRIVETLVDLGIEDPRRWWRHGGRQVVIDVEIISSAIDGEEQGDYVMSSDRSIRANGRHILEHFWLGSASCSPLPPRNHDTGELRPQSSRLTNTTRTGTPYLPAMSNADRQQHAQGALTDSGLDQNLSNITHEIVDELQTQRIVDHEMSEGFRSSEPLDVDEATLQQRSNSPPSEYAADYDQHHGYEAVSGSAAARQDSSNPLAAIDGREVAVQAPEHDAASMASVHPTNETRHDDAVSTASLHTADRAPNAAAAAAHETSSGIMQADDAALEGMTNASELLCLRRLVVLPALQQALRVQSTNLSAGEGTSINVHLAQQTLADVLKPQPQKVHKHAGASAKRSNKEQARLNKFEVDLQRLHKKYDALAEQHVAMQERLGHPLFKPAQETQKSTQYQHSQTLVQSMAEDSTRQDTPVVAGSGELCDIPETEFLMAGAM</sequence>
<keyword evidence="4" id="KW-1185">Reference proteome</keyword>
<feature type="compositionally biased region" description="Polar residues" evidence="2">
    <location>
        <begin position="205"/>
        <end position="217"/>
    </location>
</feature>
<comment type="caution">
    <text evidence="3">The sequence shown here is derived from an EMBL/GenBank/DDBJ whole genome shotgun (WGS) entry which is preliminary data.</text>
</comment>
<evidence type="ECO:0000313" key="4">
    <source>
        <dbReference type="Proteomes" id="UP001271007"/>
    </source>
</evidence>
<feature type="region of interest" description="Disordered" evidence="2">
    <location>
        <begin position="195"/>
        <end position="223"/>
    </location>
</feature>
<feature type="region of interest" description="Disordered" evidence="2">
    <location>
        <begin position="268"/>
        <end position="297"/>
    </location>
</feature>
<accession>A0AAJ0GBU5</accession>
<proteinExistence type="predicted"/>
<dbReference type="AlphaFoldDB" id="A0AAJ0GBU5"/>
<dbReference type="EMBL" id="JAWDJX010000020">
    <property type="protein sequence ID" value="KAK3052560.1"/>
    <property type="molecule type" value="Genomic_DNA"/>
</dbReference>
<keyword evidence="1" id="KW-0175">Coiled coil</keyword>
<gene>
    <name evidence="3" type="ORF">LTR09_006415</name>
</gene>
<reference evidence="3" key="1">
    <citation type="submission" date="2023-04" db="EMBL/GenBank/DDBJ databases">
        <title>Black Yeasts Isolated from many extreme environments.</title>
        <authorList>
            <person name="Coleine C."/>
            <person name="Stajich J.E."/>
            <person name="Selbmann L."/>
        </authorList>
    </citation>
    <scope>NUCLEOTIDE SEQUENCE</scope>
    <source>
        <strain evidence="3">CCFEE 5312</strain>
    </source>
</reference>
<organism evidence="3 4">
    <name type="scientific">Extremus antarcticus</name>
    <dbReference type="NCBI Taxonomy" id="702011"/>
    <lineage>
        <taxon>Eukaryota</taxon>
        <taxon>Fungi</taxon>
        <taxon>Dikarya</taxon>
        <taxon>Ascomycota</taxon>
        <taxon>Pezizomycotina</taxon>
        <taxon>Dothideomycetes</taxon>
        <taxon>Dothideomycetidae</taxon>
        <taxon>Mycosphaerellales</taxon>
        <taxon>Extremaceae</taxon>
        <taxon>Extremus</taxon>
    </lineage>
</organism>
<evidence type="ECO:0000313" key="3">
    <source>
        <dbReference type="EMBL" id="KAK3052560.1"/>
    </source>
</evidence>
<feature type="coiled-coil region" evidence="1">
    <location>
        <begin position="462"/>
        <end position="496"/>
    </location>
</feature>
<name>A0AAJ0GBU5_9PEZI</name>